<dbReference type="Proteomes" id="UP000503483">
    <property type="component" value="Chromosome"/>
</dbReference>
<accession>A0A6M8EBW0</accession>
<evidence type="ECO:0000256" key="9">
    <source>
        <dbReference type="ARBA" id="ARBA00023136"/>
    </source>
</evidence>
<comment type="subcellular location">
    <subcellularLocation>
        <location evidence="1">Cell inner membrane</location>
        <topology evidence="1">Single-pass membrane protein</topology>
        <orientation evidence="1">Periplasmic side</orientation>
    </subcellularLocation>
</comment>
<keyword evidence="5" id="KW-0997">Cell inner membrane</keyword>
<evidence type="ECO:0000256" key="2">
    <source>
        <dbReference type="ARBA" id="ARBA00006555"/>
    </source>
</evidence>
<sequence>MKIIILALIISISLHFLAFYNYGNKEFNEKKNKDEIIEKKSDVKFVKLKKKEITEEIKNTPEIKKNLEPEKTEETKKVEKLLNKLSESKTQKKEIEKTETKKIEKIEKRAEVKKQIDVTQSKEFQEKVLKDQIIKKDDSLQNSILENFLSQKEPINKEILNELEKLYGEEYQTFTKVQKAYLEKNLNNFQVITQRVLTRLGYPPLAAKLKIGGANVIEFMFHPDGSITNLRVTNSSGYEVFDKYSLELIEIAYKDYPRPTTSTKLKFNVRYQLY</sequence>
<dbReference type="GO" id="GO:0031992">
    <property type="term" value="F:energy transducer activity"/>
    <property type="evidence" value="ECO:0007669"/>
    <property type="project" value="TreeGrafter"/>
</dbReference>
<dbReference type="InterPro" id="IPR006260">
    <property type="entry name" value="TonB/TolA_C"/>
</dbReference>
<evidence type="ECO:0000256" key="6">
    <source>
        <dbReference type="ARBA" id="ARBA00022692"/>
    </source>
</evidence>
<dbReference type="NCBIfam" id="TIGR01352">
    <property type="entry name" value="tonB_Cterm"/>
    <property type="match status" value="1"/>
</dbReference>
<dbReference type="RefSeq" id="WP_172126523.1">
    <property type="nucleotide sequence ID" value="NZ_CP042652.1"/>
</dbReference>
<keyword evidence="6" id="KW-0812">Transmembrane</keyword>
<keyword evidence="9" id="KW-0472">Membrane</keyword>
<dbReference type="Gene3D" id="3.30.1150.10">
    <property type="match status" value="1"/>
</dbReference>
<proteinExistence type="inferred from homology"/>
<keyword evidence="7" id="KW-0653">Protein transport</keyword>
<keyword evidence="13" id="KW-1185">Reference proteome</keyword>
<evidence type="ECO:0000256" key="8">
    <source>
        <dbReference type="ARBA" id="ARBA00022989"/>
    </source>
</evidence>
<evidence type="ECO:0000259" key="11">
    <source>
        <dbReference type="PROSITE" id="PS52015"/>
    </source>
</evidence>
<feature type="domain" description="TonB C-terminal" evidence="11">
    <location>
        <begin position="187"/>
        <end position="274"/>
    </location>
</feature>
<dbReference type="AlphaFoldDB" id="A0A6M8EBW0"/>
<evidence type="ECO:0000256" key="10">
    <source>
        <dbReference type="SAM" id="Coils"/>
    </source>
</evidence>
<evidence type="ECO:0000313" key="12">
    <source>
        <dbReference type="EMBL" id="QKE28963.1"/>
    </source>
</evidence>
<keyword evidence="3" id="KW-0813">Transport</keyword>
<evidence type="ECO:0000256" key="1">
    <source>
        <dbReference type="ARBA" id="ARBA00004383"/>
    </source>
</evidence>
<dbReference type="KEGG" id="paco:AACT_1812"/>
<name>A0A6M8EBW0_9BACT</name>
<dbReference type="EMBL" id="CP042652">
    <property type="protein sequence ID" value="QKE28963.1"/>
    <property type="molecule type" value="Genomic_DNA"/>
</dbReference>
<dbReference type="Pfam" id="PF03544">
    <property type="entry name" value="TonB_C"/>
    <property type="match status" value="1"/>
</dbReference>
<dbReference type="InterPro" id="IPR037682">
    <property type="entry name" value="TonB_C"/>
</dbReference>
<protein>
    <submittedName>
        <fullName evidence="12">TonB domain-containing protein</fullName>
    </submittedName>
</protein>
<dbReference type="GO" id="GO:0098797">
    <property type="term" value="C:plasma membrane protein complex"/>
    <property type="evidence" value="ECO:0007669"/>
    <property type="project" value="TreeGrafter"/>
</dbReference>
<reference evidence="12 13" key="1">
    <citation type="submission" date="2019-08" db="EMBL/GenBank/DDBJ databases">
        <title>Complete genome sequence of Arcobacter acticola.</title>
        <authorList>
            <person name="Miller W."/>
        </authorList>
    </citation>
    <scope>NUCLEOTIDE SEQUENCE [LARGE SCALE GENOMIC DNA]</scope>
    <source>
        <strain evidence="12 13">KCTC 52212</strain>
    </source>
</reference>
<keyword evidence="10" id="KW-0175">Coiled coil</keyword>
<dbReference type="GO" id="GO:0055085">
    <property type="term" value="P:transmembrane transport"/>
    <property type="evidence" value="ECO:0007669"/>
    <property type="project" value="InterPro"/>
</dbReference>
<dbReference type="PANTHER" id="PTHR33446:SF2">
    <property type="entry name" value="PROTEIN TONB"/>
    <property type="match status" value="1"/>
</dbReference>
<comment type="similarity">
    <text evidence="2">Belongs to the TonB family.</text>
</comment>
<dbReference type="PANTHER" id="PTHR33446">
    <property type="entry name" value="PROTEIN TONB-RELATED"/>
    <property type="match status" value="1"/>
</dbReference>
<dbReference type="GO" id="GO:0015031">
    <property type="term" value="P:protein transport"/>
    <property type="evidence" value="ECO:0007669"/>
    <property type="project" value="UniProtKB-KW"/>
</dbReference>
<keyword evidence="4" id="KW-1003">Cell membrane</keyword>
<feature type="coiled-coil region" evidence="10">
    <location>
        <begin position="71"/>
        <end position="115"/>
    </location>
</feature>
<dbReference type="SUPFAM" id="SSF74653">
    <property type="entry name" value="TolA/TonB C-terminal domain"/>
    <property type="match status" value="1"/>
</dbReference>
<organism evidence="12 13">
    <name type="scientific">Arcobacter acticola</name>
    <dbReference type="NCBI Taxonomy" id="1849015"/>
    <lineage>
        <taxon>Bacteria</taxon>
        <taxon>Pseudomonadati</taxon>
        <taxon>Campylobacterota</taxon>
        <taxon>Epsilonproteobacteria</taxon>
        <taxon>Campylobacterales</taxon>
        <taxon>Arcobacteraceae</taxon>
        <taxon>Arcobacter</taxon>
    </lineage>
</organism>
<evidence type="ECO:0000256" key="5">
    <source>
        <dbReference type="ARBA" id="ARBA00022519"/>
    </source>
</evidence>
<evidence type="ECO:0000256" key="3">
    <source>
        <dbReference type="ARBA" id="ARBA00022448"/>
    </source>
</evidence>
<evidence type="ECO:0000313" key="13">
    <source>
        <dbReference type="Proteomes" id="UP000503483"/>
    </source>
</evidence>
<dbReference type="PROSITE" id="PS52015">
    <property type="entry name" value="TONB_CTD"/>
    <property type="match status" value="1"/>
</dbReference>
<keyword evidence="8" id="KW-1133">Transmembrane helix</keyword>
<evidence type="ECO:0000256" key="4">
    <source>
        <dbReference type="ARBA" id="ARBA00022475"/>
    </source>
</evidence>
<dbReference type="InterPro" id="IPR051045">
    <property type="entry name" value="TonB-dependent_transducer"/>
</dbReference>
<gene>
    <name evidence="12" type="ORF">AACT_1812</name>
</gene>
<evidence type="ECO:0000256" key="7">
    <source>
        <dbReference type="ARBA" id="ARBA00022927"/>
    </source>
</evidence>